<evidence type="ECO:0000313" key="1">
    <source>
        <dbReference type="EMBL" id="KIM65565.1"/>
    </source>
</evidence>
<keyword evidence="2" id="KW-1185">Reference proteome</keyword>
<dbReference type="OrthoDB" id="2693043at2759"/>
<organism evidence="1 2">
    <name type="scientific">Scleroderma citrinum Foug A</name>
    <dbReference type="NCBI Taxonomy" id="1036808"/>
    <lineage>
        <taxon>Eukaryota</taxon>
        <taxon>Fungi</taxon>
        <taxon>Dikarya</taxon>
        <taxon>Basidiomycota</taxon>
        <taxon>Agaricomycotina</taxon>
        <taxon>Agaricomycetes</taxon>
        <taxon>Agaricomycetidae</taxon>
        <taxon>Boletales</taxon>
        <taxon>Sclerodermatineae</taxon>
        <taxon>Sclerodermataceae</taxon>
        <taxon>Scleroderma</taxon>
    </lineage>
</organism>
<dbReference type="Proteomes" id="UP000053989">
    <property type="component" value="Unassembled WGS sequence"/>
</dbReference>
<sequence>IVEEGFDQIAASLTDLAARSGQPPQQLMDRFIKQYACLNSANDWNKYGKFYTQNMEAELEHLRKSGEDTIMIDMVTVRKRCYELFKKDNPNWQRILLKFEESIQYDEVGKTFAQWQQLFNKSAKRLMQSFTALSKTHGIEGAFVMAGSIVNQDASLGYTYTTFGAEDFFMQCCRADSDAIIGHLKAHI</sequence>
<gene>
    <name evidence="1" type="ORF">SCLCIDRAFT_82417</name>
</gene>
<reference evidence="2" key="2">
    <citation type="submission" date="2015-01" db="EMBL/GenBank/DDBJ databases">
        <title>Evolutionary Origins and Diversification of the Mycorrhizal Mutualists.</title>
        <authorList>
            <consortium name="DOE Joint Genome Institute"/>
            <consortium name="Mycorrhizal Genomics Consortium"/>
            <person name="Kohler A."/>
            <person name="Kuo A."/>
            <person name="Nagy L.G."/>
            <person name="Floudas D."/>
            <person name="Copeland A."/>
            <person name="Barry K.W."/>
            <person name="Cichocki N."/>
            <person name="Veneault-Fourrey C."/>
            <person name="LaButti K."/>
            <person name="Lindquist E.A."/>
            <person name="Lipzen A."/>
            <person name="Lundell T."/>
            <person name="Morin E."/>
            <person name="Murat C."/>
            <person name="Riley R."/>
            <person name="Ohm R."/>
            <person name="Sun H."/>
            <person name="Tunlid A."/>
            <person name="Henrissat B."/>
            <person name="Grigoriev I.V."/>
            <person name="Hibbett D.S."/>
            <person name="Martin F."/>
        </authorList>
    </citation>
    <scope>NUCLEOTIDE SEQUENCE [LARGE SCALE GENOMIC DNA]</scope>
    <source>
        <strain evidence="2">Foug A</strain>
    </source>
</reference>
<dbReference type="AlphaFoldDB" id="A0A0C3DYD7"/>
<feature type="non-terminal residue" evidence="1">
    <location>
        <position position="1"/>
    </location>
</feature>
<dbReference type="EMBL" id="KN822022">
    <property type="protein sequence ID" value="KIM65565.1"/>
    <property type="molecule type" value="Genomic_DNA"/>
</dbReference>
<accession>A0A0C3DYD7</accession>
<name>A0A0C3DYD7_9AGAM</name>
<evidence type="ECO:0000313" key="2">
    <source>
        <dbReference type="Proteomes" id="UP000053989"/>
    </source>
</evidence>
<dbReference type="InParanoid" id="A0A0C3DYD7"/>
<proteinExistence type="predicted"/>
<dbReference type="HOGENOM" id="CLU_088645_1_0_1"/>
<reference evidence="1 2" key="1">
    <citation type="submission" date="2014-04" db="EMBL/GenBank/DDBJ databases">
        <authorList>
            <consortium name="DOE Joint Genome Institute"/>
            <person name="Kuo A."/>
            <person name="Kohler A."/>
            <person name="Nagy L.G."/>
            <person name="Floudas D."/>
            <person name="Copeland A."/>
            <person name="Barry K.W."/>
            <person name="Cichocki N."/>
            <person name="Veneault-Fourrey C."/>
            <person name="LaButti K."/>
            <person name="Lindquist E.A."/>
            <person name="Lipzen A."/>
            <person name="Lundell T."/>
            <person name="Morin E."/>
            <person name="Murat C."/>
            <person name="Sun H."/>
            <person name="Tunlid A."/>
            <person name="Henrissat B."/>
            <person name="Grigoriev I.V."/>
            <person name="Hibbett D.S."/>
            <person name="Martin F."/>
            <person name="Nordberg H.P."/>
            <person name="Cantor M.N."/>
            <person name="Hua S.X."/>
        </authorList>
    </citation>
    <scope>NUCLEOTIDE SEQUENCE [LARGE SCALE GENOMIC DNA]</scope>
    <source>
        <strain evidence="1 2">Foug A</strain>
    </source>
</reference>
<protein>
    <submittedName>
        <fullName evidence="1">Uncharacterized protein</fullName>
    </submittedName>
</protein>
<feature type="non-terminal residue" evidence="1">
    <location>
        <position position="188"/>
    </location>
</feature>